<proteinExistence type="predicted"/>
<dbReference type="AlphaFoldDB" id="A0A0L0WED7"/>
<dbReference type="Proteomes" id="UP000037267">
    <property type="component" value="Unassembled WGS sequence"/>
</dbReference>
<accession>A0A0L0WED7</accession>
<keyword evidence="2" id="KW-1185">Reference proteome</keyword>
<dbReference type="RefSeq" id="WP_050354179.1">
    <property type="nucleotide sequence ID" value="NZ_LGSS01000002.1"/>
</dbReference>
<dbReference type="STRING" id="1503.CLPU_2c02530"/>
<evidence type="ECO:0000313" key="1">
    <source>
        <dbReference type="EMBL" id="KNF09801.1"/>
    </source>
</evidence>
<gene>
    <name evidence="1" type="ORF">CLPU_2c02530</name>
</gene>
<organism evidence="1 2">
    <name type="scientific">Gottschalkia purinilytica</name>
    <name type="common">Clostridium purinilyticum</name>
    <dbReference type="NCBI Taxonomy" id="1503"/>
    <lineage>
        <taxon>Bacteria</taxon>
        <taxon>Bacillati</taxon>
        <taxon>Bacillota</taxon>
        <taxon>Tissierellia</taxon>
        <taxon>Tissierellales</taxon>
        <taxon>Gottschalkiaceae</taxon>
        <taxon>Gottschalkia</taxon>
    </lineage>
</organism>
<protein>
    <submittedName>
        <fullName evidence="1">Uncharacterized protein</fullName>
    </submittedName>
</protein>
<reference evidence="2" key="1">
    <citation type="submission" date="2015-07" db="EMBL/GenBank/DDBJ databases">
        <title>Draft genome sequence of the purine-degrading Gottschalkia purinilyticum DSM 1384 (formerly Clostridium purinilyticum).</title>
        <authorList>
            <person name="Poehlein A."/>
            <person name="Schiel-Bengelsdorf B."/>
            <person name="Bengelsdorf F.R."/>
            <person name="Daniel R."/>
            <person name="Duerre P."/>
        </authorList>
    </citation>
    <scope>NUCLEOTIDE SEQUENCE [LARGE SCALE GENOMIC DNA]</scope>
    <source>
        <strain evidence="2">DSM 1384</strain>
    </source>
</reference>
<dbReference type="EMBL" id="LGSS01000002">
    <property type="protein sequence ID" value="KNF09801.1"/>
    <property type="molecule type" value="Genomic_DNA"/>
</dbReference>
<sequence>MSRFLAPIHKWLFNKIKLHEELEKEIVEGFRSQYGNEIDSIERDNIKKYGDRLPDSPLEEIIDTDNIHGWLQDKISIAETRQASILAYLFKQYKDNGILLAKSIYENNAIKHGKLAREGLGDTSAEDIYKIINNYVLDGMPCDNANSITKAEGDLLEYKQDHCLHIKYWNESKVDPKLMYDLRSTWIGTFVNTLNPDFKYQVSVEKIDGDREGFLHRIYKK</sequence>
<name>A0A0L0WED7_GOTPU</name>
<evidence type="ECO:0000313" key="2">
    <source>
        <dbReference type="Proteomes" id="UP000037267"/>
    </source>
</evidence>
<comment type="caution">
    <text evidence="1">The sequence shown here is derived from an EMBL/GenBank/DDBJ whole genome shotgun (WGS) entry which is preliminary data.</text>
</comment>
<dbReference type="PATRIC" id="fig|1503.3.peg.1749"/>
<dbReference type="OrthoDB" id="9777242at2"/>